<dbReference type="InterPro" id="IPR032707">
    <property type="entry name" value="MYCBPAP"/>
</dbReference>
<dbReference type="OrthoDB" id="10263316at2759"/>
<dbReference type="Proteomes" id="UP000078046">
    <property type="component" value="Unassembled WGS sequence"/>
</dbReference>
<gene>
    <name evidence="2" type="ORF">A3Q56_04401</name>
</gene>
<protein>
    <submittedName>
        <fullName evidence="2">MYCBP-associated protein</fullName>
    </submittedName>
</protein>
<dbReference type="Pfam" id="PF14646">
    <property type="entry name" value="MYCBPAP"/>
    <property type="match status" value="1"/>
</dbReference>
<dbReference type="EMBL" id="LWCA01000551">
    <property type="protein sequence ID" value="OAF67899.1"/>
    <property type="molecule type" value="Genomic_DNA"/>
</dbReference>
<dbReference type="AlphaFoldDB" id="A0A177B0V2"/>
<reference evidence="2 3" key="1">
    <citation type="submission" date="2016-04" db="EMBL/GenBank/DDBJ databases">
        <title>The genome of Intoshia linei affirms orthonectids as highly simplified spiralians.</title>
        <authorList>
            <person name="Mikhailov K.V."/>
            <person name="Slusarev G.S."/>
            <person name="Nikitin M.A."/>
            <person name="Logacheva M.D."/>
            <person name="Penin A."/>
            <person name="Aleoshin V."/>
            <person name="Panchin Y.V."/>
        </authorList>
    </citation>
    <scope>NUCLEOTIDE SEQUENCE [LARGE SCALE GENOMIC DNA]</scope>
    <source>
        <strain evidence="2">Intl2013</strain>
        <tissue evidence="2">Whole animal</tissue>
    </source>
</reference>
<dbReference type="InterPro" id="IPR013783">
    <property type="entry name" value="Ig-like_fold"/>
</dbReference>
<organism evidence="2 3">
    <name type="scientific">Intoshia linei</name>
    <dbReference type="NCBI Taxonomy" id="1819745"/>
    <lineage>
        <taxon>Eukaryota</taxon>
        <taxon>Metazoa</taxon>
        <taxon>Spiralia</taxon>
        <taxon>Lophotrochozoa</taxon>
        <taxon>Mesozoa</taxon>
        <taxon>Orthonectida</taxon>
        <taxon>Rhopaluridae</taxon>
        <taxon>Intoshia</taxon>
    </lineage>
</organism>
<evidence type="ECO:0000313" key="3">
    <source>
        <dbReference type="Proteomes" id="UP000078046"/>
    </source>
</evidence>
<accession>A0A177B0V2</accession>
<feature type="region of interest" description="Disordered" evidence="1">
    <location>
        <begin position="1"/>
        <end position="42"/>
    </location>
</feature>
<name>A0A177B0V2_9BILA</name>
<evidence type="ECO:0000313" key="2">
    <source>
        <dbReference type="EMBL" id="OAF67899.1"/>
    </source>
</evidence>
<evidence type="ECO:0000256" key="1">
    <source>
        <dbReference type="SAM" id="MobiDB-lite"/>
    </source>
</evidence>
<dbReference type="PANTHER" id="PTHR48421">
    <property type="entry name" value="MYCBP-ASSOCIATED PROTEIN"/>
    <property type="match status" value="1"/>
</dbReference>
<dbReference type="Gene3D" id="2.60.40.10">
    <property type="entry name" value="Immunoglobulins"/>
    <property type="match status" value="1"/>
</dbReference>
<sequence>MTTTGIKNIKNDKDLLRDKHKKAKINTPDKISTPPRNDNSIGDLNPIENKRIIIEGEDVFLLKINQDKLEKIIIENAPLRKTIKKKTNKIEKESNVENIKLVNVLKKAPKDAKLKSLVYSDFAGPNFDDYGNVIPHSIIGTVAEYKSACQKYFNVNFDEKESIVPNMFESPSPRYSECGPFKNWKRNIKIQNRQINNIKKVTGKKYKDVLISDVSNFRVKREMAQLMEKFLPEIENGHGYRRNSEFWNQCEFITKQKNPLHISLNLTQKGLDQFEFIGFPAFTIHEKGIKDKSIITTMSQIKNPYFRKRWKQLLDFDNLDIINKKEYSLLMSNRTSNIIQTSIEGGFLSQDQIDDVNKTSQNVHQESEKECQESQKYPTLEFDDYTLHWPELNDEDDDNNSVQNPLSENIAYQKWIFFETFDIDEISEECINITNSGPTSISYKWVLMEKIKNFDIPEENIHNFYFISQSGTLYPNQPQSFKFYFKSSKIGMYREKWLLKLEPSFEKAGHIIISMKGVCTTLNKAKERRKNIITKNINRFQNERISKKIIYQIIEDIRPFERPVSPIESFQTHVDVFKGYNPNLHYSESAIRDFSKIFRDVAGPKSQWDMNIESIICNLDNIKDKGTKKQDIVTNVNKLGLQRKTVENVCRIIISEIADKIAIESIRLKILIGFNEITDNYNVKHKKPKGIINKLQQTDTEKANTKDKENVNRTKNMKMNTKIGLDTKKSFDLLIYNKYYDKLYISTYNMLKSSVNDMVEIFKEMDNLYK</sequence>
<proteinExistence type="predicted"/>
<dbReference type="PANTHER" id="PTHR48421:SF1">
    <property type="entry name" value="MYCBP-ASSOCIATED PROTEIN"/>
    <property type="match status" value="1"/>
</dbReference>
<keyword evidence="3" id="KW-1185">Reference proteome</keyword>
<comment type="caution">
    <text evidence="2">The sequence shown here is derived from an EMBL/GenBank/DDBJ whole genome shotgun (WGS) entry which is preliminary data.</text>
</comment>